<feature type="chain" id="PRO_5025583960" evidence="2">
    <location>
        <begin position="31"/>
        <end position="161"/>
    </location>
</feature>
<dbReference type="Proteomes" id="UP000800097">
    <property type="component" value="Unassembled WGS sequence"/>
</dbReference>
<evidence type="ECO:0000313" key="5">
    <source>
        <dbReference type="Proteomes" id="UP000800097"/>
    </source>
</evidence>
<dbReference type="PANTHER" id="PTHR33178:SF10">
    <property type="entry name" value="STRESS-RESPONSE A_B BARREL DOMAIN-CONTAINING PROTEIN"/>
    <property type="match status" value="1"/>
</dbReference>
<gene>
    <name evidence="4" type="ORF">EI97DRAFT_436287</name>
</gene>
<dbReference type="InterPro" id="IPR013097">
    <property type="entry name" value="Dabb"/>
</dbReference>
<dbReference type="PROSITE" id="PS51502">
    <property type="entry name" value="S_R_A_B_BARREL"/>
    <property type="match status" value="1"/>
</dbReference>
<reference evidence="4" key="1">
    <citation type="journal article" date="2020" name="Stud. Mycol.">
        <title>101 Dothideomycetes genomes: a test case for predicting lifestyles and emergence of pathogens.</title>
        <authorList>
            <person name="Haridas S."/>
            <person name="Albert R."/>
            <person name="Binder M."/>
            <person name="Bloem J."/>
            <person name="Labutti K."/>
            <person name="Salamov A."/>
            <person name="Andreopoulos B."/>
            <person name="Baker S."/>
            <person name="Barry K."/>
            <person name="Bills G."/>
            <person name="Bluhm B."/>
            <person name="Cannon C."/>
            <person name="Castanera R."/>
            <person name="Culley D."/>
            <person name="Daum C."/>
            <person name="Ezra D."/>
            <person name="Gonzalez J."/>
            <person name="Henrissat B."/>
            <person name="Kuo A."/>
            <person name="Liang C."/>
            <person name="Lipzen A."/>
            <person name="Lutzoni F."/>
            <person name="Magnuson J."/>
            <person name="Mondo S."/>
            <person name="Nolan M."/>
            <person name="Ohm R."/>
            <person name="Pangilinan J."/>
            <person name="Park H.-J."/>
            <person name="Ramirez L."/>
            <person name="Alfaro M."/>
            <person name="Sun H."/>
            <person name="Tritt A."/>
            <person name="Yoshinaga Y."/>
            <person name="Zwiers L.-H."/>
            <person name="Turgeon B."/>
            <person name="Goodwin S."/>
            <person name="Spatafora J."/>
            <person name="Crous P."/>
            <person name="Grigoriev I."/>
        </authorList>
    </citation>
    <scope>NUCLEOTIDE SEQUENCE</scope>
    <source>
        <strain evidence="4">CBS 379.55</strain>
    </source>
</reference>
<keyword evidence="5" id="KW-1185">Reference proteome</keyword>
<evidence type="ECO:0000256" key="1">
    <source>
        <dbReference type="ARBA" id="ARBA00011738"/>
    </source>
</evidence>
<accession>A0A6A6JAN5</accession>
<feature type="signal peptide" evidence="2">
    <location>
        <begin position="1"/>
        <end position="30"/>
    </location>
</feature>
<dbReference type="InterPro" id="IPR011008">
    <property type="entry name" value="Dimeric_a/b-barrel"/>
</dbReference>
<dbReference type="AlphaFoldDB" id="A0A6A6JAN5"/>
<evidence type="ECO:0000256" key="2">
    <source>
        <dbReference type="SAM" id="SignalP"/>
    </source>
</evidence>
<dbReference type="EMBL" id="ML986512">
    <property type="protein sequence ID" value="KAF2273233.1"/>
    <property type="molecule type" value="Genomic_DNA"/>
</dbReference>
<evidence type="ECO:0000313" key="4">
    <source>
        <dbReference type="EMBL" id="KAF2273233.1"/>
    </source>
</evidence>
<dbReference type="PANTHER" id="PTHR33178">
    <property type="match status" value="1"/>
</dbReference>
<feature type="domain" description="Stress-response A/B barrel" evidence="3">
    <location>
        <begin position="53"/>
        <end position="155"/>
    </location>
</feature>
<dbReference type="SMART" id="SM00886">
    <property type="entry name" value="Dabb"/>
    <property type="match status" value="1"/>
</dbReference>
<dbReference type="Pfam" id="PF07876">
    <property type="entry name" value="Dabb"/>
    <property type="match status" value="1"/>
</dbReference>
<dbReference type="RefSeq" id="XP_033650772.1">
    <property type="nucleotide sequence ID" value="XM_033799057.1"/>
</dbReference>
<proteinExistence type="predicted"/>
<keyword evidence="2" id="KW-0732">Signal</keyword>
<comment type="subunit">
    <text evidence="1">Homodimer.</text>
</comment>
<name>A0A6A6JAN5_WESOR</name>
<sequence length="161" mass="18128">MLHPKRAVSALLGVIILISIVSFSSNPVNSRLNPSYWIPMSLSPPRQEQKPLTTHIVLFQFKPSASHTAIKEVTAKFLGLKKACRHPATKAPYIVSVTGGRDNSKENLQNGFTHAFIMQFYSDEDRDYYVDHDPVHQEFKDSLKGVLEKAQVIDFQNGVFT</sequence>
<dbReference type="InterPro" id="IPR044662">
    <property type="entry name" value="HS1/DABB1-like"/>
</dbReference>
<dbReference type="Gene3D" id="3.30.70.100">
    <property type="match status" value="1"/>
</dbReference>
<dbReference type="GeneID" id="54552232"/>
<protein>
    <submittedName>
        <fullName evidence="4">Dabb-domain-containing protein</fullName>
    </submittedName>
</protein>
<evidence type="ECO:0000259" key="3">
    <source>
        <dbReference type="PROSITE" id="PS51502"/>
    </source>
</evidence>
<dbReference type="OrthoDB" id="1601230at2759"/>
<dbReference type="SUPFAM" id="SSF54909">
    <property type="entry name" value="Dimeric alpha+beta barrel"/>
    <property type="match status" value="1"/>
</dbReference>
<organism evidence="4 5">
    <name type="scientific">Westerdykella ornata</name>
    <dbReference type="NCBI Taxonomy" id="318751"/>
    <lineage>
        <taxon>Eukaryota</taxon>
        <taxon>Fungi</taxon>
        <taxon>Dikarya</taxon>
        <taxon>Ascomycota</taxon>
        <taxon>Pezizomycotina</taxon>
        <taxon>Dothideomycetes</taxon>
        <taxon>Pleosporomycetidae</taxon>
        <taxon>Pleosporales</taxon>
        <taxon>Sporormiaceae</taxon>
        <taxon>Westerdykella</taxon>
    </lineage>
</organism>